<name>A0A8G0ZTG1_9RHOB</name>
<dbReference type="Gene3D" id="3.10.20.30">
    <property type="match status" value="1"/>
</dbReference>
<dbReference type="Pfam" id="PF02597">
    <property type="entry name" value="ThiS"/>
    <property type="match status" value="1"/>
</dbReference>
<dbReference type="InterPro" id="IPR003749">
    <property type="entry name" value="ThiS/MoaD-like"/>
</dbReference>
<evidence type="ECO:0000313" key="1">
    <source>
        <dbReference type="EMBL" id="QYZ68340.1"/>
    </source>
</evidence>
<dbReference type="Proteomes" id="UP000826300">
    <property type="component" value="Chromosome"/>
</dbReference>
<dbReference type="RefSeq" id="WP_220660564.1">
    <property type="nucleotide sequence ID" value="NZ_CP069370.1"/>
</dbReference>
<protein>
    <submittedName>
        <fullName evidence="1">MoaD/ThiS family protein</fullName>
    </submittedName>
</protein>
<proteinExistence type="predicted"/>
<dbReference type="KEGG" id="nsm:JO391_11115"/>
<reference evidence="1" key="1">
    <citation type="submission" date="2021-02" db="EMBL/GenBank/DDBJ databases">
        <title>Rhodobacter shimadae sp. nov., an aerobic anoxygenic phototrophic bacterium isolated from a hot spring.</title>
        <authorList>
            <person name="Muramatsu S."/>
            <person name="Haruta S."/>
            <person name="Hirose S."/>
            <person name="Hanada S."/>
        </authorList>
    </citation>
    <scope>NUCLEOTIDE SEQUENCE</scope>
    <source>
        <strain evidence="1">N10</strain>
    </source>
</reference>
<dbReference type="InterPro" id="IPR016155">
    <property type="entry name" value="Mopterin_synth/thiamin_S_b"/>
</dbReference>
<keyword evidence="2" id="KW-1185">Reference proteome</keyword>
<dbReference type="AlphaFoldDB" id="A0A8G0ZTG1"/>
<accession>A0A8G0ZTG1</accession>
<dbReference type="EMBL" id="CP069370">
    <property type="protein sequence ID" value="QYZ68340.1"/>
    <property type="molecule type" value="Genomic_DNA"/>
</dbReference>
<dbReference type="CDD" id="cd17040">
    <property type="entry name" value="Ubl_MoaD_like"/>
    <property type="match status" value="1"/>
</dbReference>
<gene>
    <name evidence="1" type="ORF">JO391_11115</name>
</gene>
<organism evidence="1 2">
    <name type="scientific">Neotabrizicola shimadae</name>
    <dbReference type="NCBI Taxonomy" id="2807096"/>
    <lineage>
        <taxon>Bacteria</taxon>
        <taxon>Pseudomonadati</taxon>
        <taxon>Pseudomonadota</taxon>
        <taxon>Alphaproteobacteria</taxon>
        <taxon>Rhodobacterales</taxon>
        <taxon>Paracoccaceae</taxon>
        <taxon>Neotabrizicola</taxon>
    </lineage>
</organism>
<dbReference type="SUPFAM" id="SSF54285">
    <property type="entry name" value="MoaD/ThiS"/>
    <property type="match status" value="1"/>
</dbReference>
<evidence type="ECO:0000313" key="2">
    <source>
        <dbReference type="Proteomes" id="UP000826300"/>
    </source>
</evidence>
<sequence length="81" mass="9046">MVAVKLWGSLRAFADGQEVVQVEARNFRELLDRLGETWPGLKPQIARGVSVAVDGLVYREAWFTPIKPDSEVVLMPYMQGG</sequence>
<dbReference type="InterPro" id="IPR012675">
    <property type="entry name" value="Beta-grasp_dom_sf"/>
</dbReference>